<name>A0ABW4KDM5_9BACI</name>
<evidence type="ECO:0000256" key="2">
    <source>
        <dbReference type="ARBA" id="ARBA00022840"/>
    </source>
</evidence>
<dbReference type="Pfam" id="PF10609">
    <property type="entry name" value="ParA"/>
    <property type="match status" value="1"/>
</dbReference>
<dbReference type="InterPro" id="IPR027417">
    <property type="entry name" value="P-loop_NTPase"/>
</dbReference>
<reference evidence="4" key="1">
    <citation type="journal article" date="2019" name="Int. J. Syst. Evol. Microbiol.">
        <title>The Global Catalogue of Microorganisms (GCM) 10K type strain sequencing project: providing services to taxonomists for standard genome sequencing and annotation.</title>
        <authorList>
            <consortium name="The Broad Institute Genomics Platform"/>
            <consortium name="The Broad Institute Genome Sequencing Center for Infectious Disease"/>
            <person name="Wu L."/>
            <person name="Ma J."/>
        </authorList>
    </citation>
    <scope>NUCLEOTIDE SEQUENCE [LARGE SCALE GENOMIC DNA]</scope>
    <source>
        <strain evidence="4">CGMCC 1.12295</strain>
    </source>
</reference>
<keyword evidence="4" id="KW-1185">Reference proteome</keyword>
<proteinExistence type="predicted"/>
<sequence>MKGDQAENLRHRMFSRHIRKKARTLAVVSGKGGVGKSNISSNLAVILTKQGFNVLVVDLDIGMGNINLLLGGSAAKTMADFIYRQEPLSEIVELGPGGVSFIAGGNGFLEAVDLDDTTIDRMFYGFKRMEEIYDYIIFDMGGGAGQWMLRLSLAADEVIVITTPEATAIMDSYSMMKLVHRVRPDARLLVICNRADHVKQGIETFRRLQKAMKSFLQKEIHLLGILPEDPSMRKAVLANRPVYLEFPKASISKSLEKIALSLTEANPGKNPVYMKDSFITRLQRLFYSR</sequence>
<keyword evidence="2" id="KW-0067">ATP-binding</keyword>
<protein>
    <submittedName>
        <fullName evidence="3">MinD/ParA family protein</fullName>
    </submittedName>
</protein>
<organism evidence="3 4">
    <name type="scientific">Siminovitchia sediminis</name>
    <dbReference type="NCBI Taxonomy" id="1274353"/>
    <lineage>
        <taxon>Bacteria</taxon>
        <taxon>Bacillati</taxon>
        <taxon>Bacillota</taxon>
        <taxon>Bacilli</taxon>
        <taxon>Bacillales</taxon>
        <taxon>Bacillaceae</taxon>
        <taxon>Siminovitchia</taxon>
    </lineage>
</organism>
<keyword evidence="1" id="KW-0547">Nucleotide-binding</keyword>
<evidence type="ECO:0000256" key="1">
    <source>
        <dbReference type="ARBA" id="ARBA00022741"/>
    </source>
</evidence>
<comment type="caution">
    <text evidence="3">The sequence shown here is derived from an EMBL/GenBank/DDBJ whole genome shotgun (WGS) entry which is preliminary data.</text>
</comment>
<dbReference type="PIRSF" id="PIRSF003092">
    <property type="entry name" value="MinD"/>
    <property type="match status" value="1"/>
</dbReference>
<accession>A0ABW4KDM5</accession>
<evidence type="ECO:0000313" key="4">
    <source>
        <dbReference type="Proteomes" id="UP001597301"/>
    </source>
</evidence>
<dbReference type="SUPFAM" id="SSF52540">
    <property type="entry name" value="P-loop containing nucleoside triphosphate hydrolases"/>
    <property type="match status" value="1"/>
</dbReference>
<evidence type="ECO:0000313" key="3">
    <source>
        <dbReference type="EMBL" id="MFD1705900.1"/>
    </source>
</evidence>
<dbReference type="InterPro" id="IPR033756">
    <property type="entry name" value="YlxH/NBP35"/>
</dbReference>
<dbReference type="PANTHER" id="PTHR43384">
    <property type="entry name" value="SEPTUM SITE-DETERMINING PROTEIN MIND HOMOLOG, CHLOROPLASTIC-RELATED"/>
    <property type="match status" value="1"/>
</dbReference>
<dbReference type="InterPro" id="IPR050625">
    <property type="entry name" value="ParA/MinD_ATPase"/>
</dbReference>
<dbReference type="InterPro" id="IPR033875">
    <property type="entry name" value="FlhG"/>
</dbReference>
<dbReference type="EMBL" id="JBHUEO010000005">
    <property type="protein sequence ID" value="MFD1705900.1"/>
    <property type="molecule type" value="Genomic_DNA"/>
</dbReference>
<dbReference type="RefSeq" id="WP_380772435.1">
    <property type="nucleotide sequence ID" value="NZ_JBHUEO010000005.1"/>
</dbReference>
<dbReference type="Gene3D" id="3.40.50.300">
    <property type="entry name" value="P-loop containing nucleotide triphosphate hydrolases"/>
    <property type="match status" value="1"/>
</dbReference>
<dbReference type="InterPro" id="IPR025501">
    <property type="entry name" value="MinD_FleN"/>
</dbReference>
<dbReference type="Proteomes" id="UP001597301">
    <property type="component" value="Unassembled WGS sequence"/>
</dbReference>
<dbReference type="PANTHER" id="PTHR43384:SF4">
    <property type="entry name" value="CELLULOSE BIOSYNTHESIS PROTEIN BCSQ-RELATED"/>
    <property type="match status" value="1"/>
</dbReference>
<gene>
    <name evidence="3" type="ORF">ACFSCZ_03930</name>
</gene>
<dbReference type="CDD" id="cd02038">
    <property type="entry name" value="FlhG-like"/>
    <property type="match status" value="1"/>
</dbReference>